<evidence type="ECO:0000256" key="8">
    <source>
        <dbReference type="SAM" id="Phobius"/>
    </source>
</evidence>
<dbReference type="Proteomes" id="UP000676565">
    <property type="component" value="Unassembled WGS sequence"/>
</dbReference>
<proteinExistence type="predicted"/>
<name>A0ABS5C078_9BACT</name>
<keyword evidence="4" id="KW-0560">Oxidoreductase</keyword>
<evidence type="ECO:0000256" key="2">
    <source>
        <dbReference type="ARBA" id="ARBA00022692"/>
    </source>
</evidence>
<evidence type="ECO:0000313" key="10">
    <source>
        <dbReference type="EMBL" id="MBP3959384.1"/>
    </source>
</evidence>
<dbReference type="EMBL" id="JAGKQQ010000001">
    <property type="protein sequence ID" value="MBP3959384.1"/>
    <property type="molecule type" value="Genomic_DNA"/>
</dbReference>
<dbReference type="Pfam" id="PF04116">
    <property type="entry name" value="FA_hydroxylase"/>
    <property type="match status" value="1"/>
</dbReference>
<dbReference type="PANTHER" id="PTHR21624:SF1">
    <property type="entry name" value="ALKYLGLYCEROL MONOOXYGENASE"/>
    <property type="match status" value="1"/>
</dbReference>
<accession>A0ABS5C078</accession>
<organism evidence="10 11">
    <name type="scientific">Gemmata palustris</name>
    <dbReference type="NCBI Taxonomy" id="2822762"/>
    <lineage>
        <taxon>Bacteria</taxon>
        <taxon>Pseudomonadati</taxon>
        <taxon>Planctomycetota</taxon>
        <taxon>Planctomycetia</taxon>
        <taxon>Gemmatales</taxon>
        <taxon>Gemmataceae</taxon>
        <taxon>Gemmata</taxon>
    </lineage>
</organism>
<feature type="transmembrane region" description="Helical" evidence="8">
    <location>
        <begin position="166"/>
        <end position="193"/>
    </location>
</feature>
<comment type="caution">
    <text evidence="10">The sequence shown here is derived from an EMBL/GenBank/DDBJ whole genome shotgun (WGS) entry which is preliminary data.</text>
</comment>
<evidence type="ECO:0000256" key="7">
    <source>
        <dbReference type="SAM" id="MobiDB-lite"/>
    </source>
</evidence>
<feature type="transmembrane region" description="Helical" evidence="8">
    <location>
        <begin position="20"/>
        <end position="39"/>
    </location>
</feature>
<feature type="transmembrane region" description="Helical" evidence="8">
    <location>
        <begin position="60"/>
        <end position="87"/>
    </location>
</feature>
<evidence type="ECO:0000256" key="5">
    <source>
        <dbReference type="ARBA" id="ARBA00023098"/>
    </source>
</evidence>
<dbReference type="InterPro" id="IPR006694">
    <property type="entry name" value="Fatty_acid_hydroxylase"/>
</dbReference>
<evidence type="ECO:0000256" key="6">
    <source>
        <dbReference type="ARBA" id="ARBA00023136"/>
    </source>
</evidence>
<sequence>MPETLLTLLDQVGALPSQTKILMLVAVMPAAFVLLEHLFPAHTHQAAARRSIVLNVTYWLVNPLLIQVVSKFAVCLVGLGLCLALGWPMDESVLNGFGPLGRQPLWLQAIEILVIADFVDYWTHRGFHVTRFWRFHAIHHSPEQMTWHASARMHPVNDFVTRLCQVIPVVLLGLSIKAVLIVVPILVFFVIVLHSNLNWDFGPLRWVFVSPLYHRWHHTRDEEGLDKNFSGIFPIWDLLFGTAHFPHREPAKFGVNHDPPPETLWGQLAYPFRRLERQHTDHASPSQEPHTAPSDVAPVGSAA</sequence>
<evidence type="ECO:0000256" key="4">
    <source>
        <dbReference type="ARBA" id="ARBA00023002"/>
    </source>
</evidence>
<keyword evidence="5" id="KW-0443">Lipid metabolism</keyword>
<gene>
    <name evidence="10" type="ORF">J8F10_29425</name>
</gene>
<dbReference type="InterPro" id="IPR051689">
    <property type="entry name" value="Sterol_desaturase/TMEM195"/>
</dbReference>
<dbReference type="RefSeq" id="WP_210660025.1">
    <property type="nucleotide sequence ID" value="NZ_JAGKQQ010000001.1"/>
</dbReference>
<keyword evidence="6 8" id="KW-0472">Membrane</keyword>
<evidence type="ECO:0000256" key="3">
    <source>
        <dbReference type="ARBA" id="ARBA00022989"/>
    </source>
</evidence>
<feature type="region of interest" description="Disordered" evidence="7">
    <location>
        <begin position="278"/>
        <end position="303"/>
    </location>
</feature>
<comment type="subcellular location">
    <subcellularLocation>
        <location evidence="1">Endomembrane system</location>
        <topology evidence="1">Multi-pass membrane protein</topology>
    </subcellularLocation>
</comment>
<keyword evidence="11" id="KW-1185">Reference proteome</keyword>
<keyword evidence="2 8" id="KW-0812">Transmembrane</keyword>
<evidence type="ECO:0000256" key="1">
    <source>
        <dbReference type="ARBA" id="ARBA00004127"/>
    </source>
</evidence>
<reference evidence="10 11" key="1">
    <citation type="submission" date="2021-04" db="EMBL/GenBank/DDBJ databases">
        <authorList>
            <person name="Ivanova A."/>
        </authorList>
    </citation>
    <scope>NUCLEOTIDE SEQUENCE [LARGE SCALE GENOMIC DNA]</scope>
    <source>
        <strain evidence="10 11">G18</strain>
    </source>
</reference>
<evidence type="ECO:0000313" key="11">
    <source>
        <dbReference type="Proteomes" id="UP000676565"/>
    </source>
</evidence>
<keyword evidence="3 8" id="KW-1133">Transmembrane helix</keyword>
<protein>
    <submittedName>
        <fullName evidence="10">Sterol desaturase family protein</fullName>
    </submittedName>
</protein>
<dbReference type="PANTHER" id="PTHR21624">
    <property type="entry name" value="STEROL DESATURASE-RELATED PROTEIN"/>
    <property type="match status" value="1"/>
</dbReference>
<feature type="domain" description="Fatty acid hydroxylase" evidence="9">
    <location>
        <begin position="112"/>
        <end position="242"/>
    </location>
</feature>
<evidence type="ECO:0000259" key="9">
    <source>
        <dbReference type="Pfam" id="PF04116"/>
    </source>
</evidence>